<dbReference type="RefSeq" id="WP_377212315.1">
    <property type="nucleotide sequence ID" value="NZ_JBHTJV010000005.1"/>
</dbReference>
<feature type="binding site" evidence="6">
    <location>
        <position position="104"/>
    </location>
    <ligand>
        <name>S-adenosyl-L-methionine</name>
        <dbReference type="ChEBI" id="CHEBI:59789"/>
    </ligand>
</feature>
<proteinExistence type="inferred from homology"/>
<evidence type="ECO:0000256" key="4">
    <source>
        <dbReference type="ARBA" id="ARBA00022679"/>
    </source>
</evidence>
<evidence type="ECO:0000256" key="3">
    <source>
        <dbReference type="ARBA" id="ARBA00022603"/>
    </source>
</evidence>
<dbReference type="Pfam" id="PF01795">
    <property type="entry name" value="Methyltransf_5"/>
    <property type="match status" value="1"/>
</dbReference>
<evidence type="ECO:0000256" key="1">
    <source>
        <dbReference type="ARBA" id="ARBA00010396"/>
    </source>
</evidence>
<keyword evidence="2 6" id="KW-0698">rRNA processing</keyword>
<evidence type="ECO:0000313" key="7">
    <source>
        <dbReference type="EMBL" id="MFD0916277.1"/>
    </source>
</evidence>
<dbReference type="Proteomes" id="UP001597101">
    <property type="component" value="Unassembled WGS sequence"/>
</dbReference>
<dbReference type="GO" id="GO:0032259">
    <property type="term" value="P:methylation"/>
    <property type="evidence" value="ECO:0007669"/>
    <property type="project" value="UniProtKB-KW"/>
</dbReference>
<dbReference type="EC" id="2.1.1.199" evidence="6"/>
<keyword evidence="8" id="KW-1185">Reference proteome</keyword>
<dbReference type="SUPFAM" id="SSF81799">
    <property type="entry name" value="Putative methyltransferase TM0872, insert domain"/>
    <property type="match status" value="1"/>
</dbReference>
<comment type="subcellular location">
    <subcellularLocation>
        <location evidence="6">Cytoplasm</location>
    </subcellularLocation>
</comment>
<organism evidence="7 8">
    <name type="scientific">Pseudahrensia aquimaris</name>
    <dbReference type="NCBI Taxonomy" id="744461"/>
    <lineage>
        <taxon>Bacteria</taxon>
        <taxon>Pseudomonadati</taxon>
        <taxon>Pseudomonadota</taxon>
        <taxon>Alphaproteobacteria</taxon>
        <taxon>Hyphomicrobiales</taxon>
        <taxon>Ahrensiaceae</taxon>
        <taxon>Pseudahrensia</taxon>
    </lineage>
</organism>
<comment type="similarity">
    <text evidence="1 6">Belongs to the methyltransferase superfamily. RsmH family.</text>
</comment>
<dbReference type="NCBIfam" id="TIGR00006">
    <property type="entry name" value="16S rRNA (cytosine(1402)-N(4))-methyltransferase RsmH"/>
    <property type="match status" value="1"/>
</dbReference>
<comment type="function">
    <text evidence="6">Specifically methylates the N4 position of cytidine in position 1402 (C1402) of 16S rRNA.</text>
</comment>
<keyword evidence="4 6" id="KW-0808">Transferase</keyword>
<dbReference type="InterPro" id="IPR029063">
    <property type="entry name" value="SAM-dependent_MTases_sf"/>
</dbReference>
<dbReference type="PANTHER" id="PTHR11265">
    <property type="entry name" value="S-ADENOSYL-METHYLTRANSFERASE MRAW"/>
    <property type="match status" value="1"/>
</dbReference>
<feature type="binding site" evidence="6">
    <location>
        <position position="56"/>
    </location>
    <ligand>
        <name>S-adenosyl-L-methionine</name>
        <dbReference type="ChEBI" id="CHEBI:59789"/>
    </ligand>
</feature>
<keyword evidence="3 6" id="KW-0489">Methyltransferase</keyword>
<evidence type="ECO:0000313" key="8">
    <source>
        <dbReference type="Proteomes" id="UP001597101"/>
    </source>
</evidence>
<feature type="binding site" evidence="6">
    <location>
        <begin position="39"/>
        <end position="41"/>
    </location>
    <ligand>
        <name>S-adenosyl-L-methionine</name>
        <dbReference type="ChEBI" id="CHEBI:59789"/>
    </ligand>
</feature>
<accession>A0ABW3FCR8</accession>
<feature type="binding site" evidence="6">
    <location>
        <position position="111"/>
    </location>
    <ligand>
        <name>S-adenosyl-L-methionine</name>
        <dbReference type="ChEBI" id="CHEBI:59789"/>
    </ligand>
</feature>
<dbReference type="HAMAP" id="MF_01007">
    <property type="entry name" value="16SrRNA_methyltr_H"/>
    <property type="match status" value="1"/>
</dbReference>
<name>A0ABW3FCR8_9HYPH</name>
<evidence type="ECO:0000256" key="6">
    <source>
        <dbReference type="HAMAP-Rule" id="MF_01007"/>
    </source>
</evidence>
<evidence type="ECO:0000256" key="5">
    <source>
        <dbReference type="ARBA" id="ARBA00022691"/>
    </source>
</evidence>
<dbReference type="Gene3D" id="3.40.50.150">
    <property type="entry name" value="Vaccinia Virus protein VP39"/>
    <property type="match status" value="1"/>
</dbReference>
<dbReference type="InterPro" id="IPR002903">
    <property type="entry name" value="RsmH"/>
</dbReference>
<comment type="catalytic activity">
    <reaction evidence="6">
        <text>cytidine(1402) in 16S rRNA + S-adenosyl-L-methionine = N(4)-methylcytidine(1402) in 16S rRNA + S-adenosyl-L-homocysteine + H(+)</text>
        <dbReference type="Rhea" id="RHEA:42928"/>
        <dbReference type="Rhea" id="RHEA-COMP:10286"/>
        <dbReference type="Rhea" id="RHEA-COMP:10287"/>
        <dbReference type="ChEBI" id="CHEBI:15378"/>
        <dbReference type="ChEBI" id="CHEBI:57856"/>
        <dbReference type="ChEBI" id="CHEBI:59789"/>
        <dbReference type="ChEBI" id="CHEBI:74506"/>
        <dbReference type="ChEBI" id="CHEBI:82748"/>
        <dbReference type="EC" id="2.1.1.199"/>
    </reaction>
</comment>
<dbReference type="EMBL" id="JBHTJV010000005">
    <property type="protein sequence ID" value="MFD0916277.1"/>
    <property type="molecule type" value="Genomic_DNA"/>
</dbReference>
<evidence type="ECO:0000256" key="2">
    <source>
        <dbReference type="ARBA" id="ARBA00022552"/>
    </source>
</evidence>
<sequence>MNSMSDVNSPHIPVMLDEVLHALAPEAGQTIIDATFGAGGYTRAMLIEGLDVLAIDRDPNAIAAGQSMVQAFGERLMLEQGRFSALDAIAKGQGFESVDGVVADIGVSSMQIDQAERGFSFQKDGPLDMRMEQAGVSAADVVNFAARSDLTRIIGILGDERQASRISAEIVEQREKKPFETTLVLASLVEKVLGRKHDQRTHPATRTFQALRIFVNRELDELADALLAAERILKPGGRLVVVTFHSLEDRLVKRFLQDRAENSGGSRHLPMGPEKDLTFKQHKRGAVLASKAEAERNPRARSAKLRWAIRTDVAPKAADRSVFGLPNLADLESVKGWSK</sequence>
<dbReference type="GO" id="GO:0008168">
    <property type="term" value="F:methyltransferase activity"/>
    <property type="evidence" value="ECO:0007669"/>
    <property type="project" value="UniProtKB-KW"/>
</dbReference>
<feature type="binding site" evidence="6">
    <location>
        <position position="83"/>
    </location>
    <ligand>
        <name>S-adenosyl-L-methionine</name>
        <dbReference type="ChEBI" id="CHEBI:59789"/>
    </ligand>
</feature>
<dbReference type="Gene3D" id="1.10.150.170">
    <property type="entry name" value="Putative methyltransferase TM0872, insert domain"/>
    <property type="match status" value="1"/>
</dbReference>
<reference evidence="8" key="1">
    <citation type="journal article" date="2019" name="Int. J. Syst. Evol. Microbiol.">
        <title>The Global Catalogue of Microorganisms (GCM) 10K type strain sequencing project: providing services to taxonomists for standard genome sequencing and annotation.</title>
        <authorList>
            <consortium name="The Broad Institute Genomics Platform"/>
            <consortium name="The Broad Institute Genome Sequencing Center for Infectious Disease"/>
            <person name="Wu L."/>
            <person name="Ma J."/>
        </authorList>
    </citation>
    <scope>NUCLEOTIDE SEQUENCE [LARGE SCALE GENOMIC DNA]</scope>
    <source>
        <strain evidence="8">CCUG 60023</strain>
    </source>
</reference>
<keyword evidence="5 6" id="KW-0949">S-adenosyl-L-methionine</keyword>
<dbReference type="PANTHER" id="PTHR11265:SF0">
    <property type="entry name" value="12S RRNA N4-METHYLCYTIDINE METHYLTRANSFERASE"/>
    <property type="match status" value="1"/>
</dbReference>
<dbReference type="InterPro" id="IPR023397">
    <property type="entry name" value="SAM-dep_MeTrfase_MraW_recog"/>
</dbReference>
<gene>
    <name evidence="6 7" type="primary">rsmH</name>
    <name evidence="7" type="ORF">ACFQ14_07655</name>
</gene>
<keyword evidence="6" id="KW-0963">Cytoplasm</keyword>
<protein>
    <recommendedName>
        <fullName evidence="6">Ribosomal RNA small subunit methyltransferase H</fullName>
        <ecNumber evidence="6">2.1.1.199</ecNumber>
    </recommendedName>
    <alternativeName>
        <fullName evidence="6">16S rRNA m(4)C1402 methyltransferase</fullName>
    </alternativeName>
    <alternativeName>
        <fullName evidence="6">rRNA (cytosine-N(4)-)-methyltransferase RsmH</fullName>
    </alternativeName>
</protein>
<dbReference type="SUPFAM" id="SSF53335">
    <property type="entry name" value="S-adenosyl-L-methionine-dependent methyltransferases"/>
    <property type="match status" value="1"/>
</dbReference>
<comment type="caution">
    <text evidence="7">The sequence shown here is derived from an EMBL/GenBank/DDBJ whole genome shotgun (WGS) entry which is preliminary data.</text>
</comment>
<dbReference type="PIRSF" id="PIRSF004486">
    <property type="entry name" value="MraW"/>
    <property type="match status" value="1"/>
</dbReference>